<feature type="region of interest" description="Disordered" evidence="2">
    <location>
        <begin position="122"/>
        <end position="141"/>
    </location>
</feature>
<dbReference type="EMBL" id="LGRX02014675">
    <property type="protein sequence ID" value="KAK3264271.1"/>
    <property type="molecule type" value="Genomic_DNA"/>
</dbReference>
<keyword evidence="1" id="KW-0677">Repeat</keyword>
<dbReference type="InterPro" id="IPR011989">
    <property type="entry name" value="ARM-like"/>
</dbReference>
<reference evidence="3 4" key="1">
    <citation type="journal article" date="2015" name="Genome Biol. Evol.">
        <title>Comparative Genomics of a Bacterivorous Green Alga Reveals Evolutionary Causalities and Consequences of Phago-Mixotrophic Mode of Nutrition.</title>
        <authorList>
            <person name="Burns J.A."/>
            <person name="Paasch A."/>
            <person name="Narechania A."/>
            <person name="Kim E."/>
        </authorList>
    </citation>
    <scope>NUCLEOTIDE SEQUENCE [LARGE SCALE GENOMIC DNA]</scope>
    <source>
        <strain evidence="3 4">PLY_AMNH</strain>
    </source>
</reference>
<evidence type="ECO:0000313" key="3">
    <source>
        <dbReference type="EMBL" id="KAK3264271.1"/>
    </source>
</evidence>
<proteinExistence type="predicted"/>
<dbReference type="Pfam" id="PF23731">
    <property type="entry name" value="ARM_ECM29_C"/>
    <property type="match status" value="1"/>
</dbReference>
<name>A0AAE0KXD2_9CHLO</name>
<dbReference type="Proteomes" id="UP001190700">
    <property type="component" value="Unassembled WGS sequence"/>
</dbReference>
<sequence length="324" mass="33555">MSMLAGDAAWLVGLFRTSCGSAPMTLRQRGHQGGVGGRLWDGKEAVLEAIGALALTFKDLTDTKVVIPDPQATVKAVVAATERKKSEFRKAAVKCLKDVLTGFAKHDLFMIAGPPLLDACARLPSEPKKDPSNESTGAADKQAAEDVKVVLPLAESLECLEAAWSATGEATMAEHAAATADALREALKLDRPWAARSTALATARTYVEHLAGVQGGGSSDGSATVDGAKAAQLSAQRAGFAVGLIPSVMENMDDGKVSQVRIAALEWVQATVPLLPGGMTGLPQDTSTALAGKLDALTEDKASAVRGFALRVREGLGGQAPMAE</sequence>
<protein>
    <submittedName>
        <fullName evidence="3">Uncharacterized protein</fullName>
    </submittedName>
</protein>
<dbReference type="AlphaFoldDB" id="A0AAE0KXD2"/>
<dbReference type="PANTHER" id="PTHR23346">
    <property type="entry name" value="TRANSLATIONAL ACTIVATOR GCN1-RELATED"/>
    <property type="match status" value="1"/>
</dbReference>
<keyword evidence="4" id="KW-1185">Reference proteome</keyword>
<evidence type="ECO:0000313" key="4">
    <source>
        <dbReference type="Proteomes" id="UP001190700"/>
    </source>
</evidence>
<evidence type="ECO:0000256" key="2">
    <source>
        <dbReference type="SAM" id="MobiDB-lite"/>
    </source>
</evidence>
<dbReference type="PANTHER" id="PTHR23346:SF19">
    <property type="entry name" value="PROTEASOME ADAPTER AND SCAFFOLD PROTEIN ECM29"/>
    <property type="match status" value="1"/>
</dbReference>
<dbReference type="SUPFAM" id="SSF48371">
    <property type="entry name" value="ARM repeat"/>
    <property type="match status" value="1"/>
</dbReference>
<organism evidence="3 4">
    <name type="scientific">Cymbomonas tetramitiformis</name>
    <dbReference type="NCBI Taxonomy" id="36881"/>
    <lineage>
        <taxon>Eukaryota</taxon>
        <taxon>Viridiplantae</taxon>
        <taxon>Chlorophyta</taxon>
        <taxon>Pyramimonadophyceae</taxon>
        <taxon>Pyramimonadales</taxon>
        <taxon>Pyramimonadaceae</taxon>
        <taxon>Cymbomonas</taxon>
    </lineage>
</organism>
<gene>
    <name evidence="3" type="ORF">CYMTET_26980</name>
</gene>
<evidence type="ECO:0000256" key="1">
    <source>
        <dbReference type="ARBA" id="ARBA00022737"/>
    </source>
</evidence>
<comment type="caution">
    <text evidence="3">The sequence shown here is derived from an EMBL/GenBank/DDBJ whole genome shotgun (WGS) entry which is preliminary data.</text>
</comment>
<dbReference type="GO" id="GO:0060090">
    <property type="term" value="F:molecular adaptor activity"/>
    <property type="evidence" value="ECO:0007669"/>
    <property type="project" value="TreeGrafter"/>
</dbReference>
<dbReference type="GO" id="GO:0005737">
    <property type="term" value="C:cytoplasm"/>
    <property type="evidence" value="ECO:0007669"/>
    <property type="project" value="TreeGrafter"/>
</dbReference>
<dbReference type="Gene3D" id="1.25.10.10">
    <property type="entry name" value="Leucine-rich Repeat Variant"/>
    <property type="match status" value="1"/>
</dbReference>
<dbReference type="InterPro" id="IPR016024">
    <property type="entry name" value="ARM-type_fold"/>
</dbReference>
<accession>A0AAE0KXD2</accession>
<dbReference type="GO" id="GO:0036503">
    <property type="term" value="P:ERAD pathway"/>
    <property type="evidence" value="ECO:0007669"/>
    <property type="project" value="TreeGrafter"/>
</dbReference>
<dbReference type="GO" id="GO:0005634">
    <property type="term" value="C:nucleus"/>
    <property type="evidence" value="ECO:0007669"/>
    <property type="project" value="TreeGrafter"/>
</dbReference>